<dbReference type="InterPro" id="IPR023314">
    <property type="entry name" value="Myo_inos_IolC-like_sf"/>
</dbReference>
<dbReference type="NCBIfam" id="TIGR04382">
    <property type="entry name" value="myo_inos_iolC_N"/>
    <property type="match status" value="1"/>
</dbReference>
<dbReference type="PROSITE" id="PS00584">
    <property type="entry name" value="PFKB_KINASES_2"/>
    <property type="match status" value="1"/>
</dbReference>
<dbReference type="EC" id="2.7.1.92" evidence="8"/>
<evidence type="ECO:0000256" key="5">
    <source>
        <dbReference type="ARBA" id="ARBA00022840"/>
    </source>
</evidence>
<evidence type="ECO:0000313" key="8">
    <source>
        <dbReference type="EMBL" id="NYE84286.1"/>
    </source>
</evidence>
<dbReference type="InterPro" id="IPR030830">
    <property type="entry name" value="Myo_inos_IolC"/>
</dbReference>
<gene>
    <name evidence="8" type="ORF">FHW18_003557</name>
</gene>
<dbReference type="InterPro" id="IPR011611">
    <property type="entry name" value="PfkB_dom"/>
</dbReference>
<dbReference type="SUPFAM" id="SSF53613">
    <property type="entry name" value="Ribokinase-like"/>
    <property type="match status" value="1"/>
</dbReference>
<keyword evidence="4 8" id="KW-0418">Kinase</keyword>
<dbReference type="EMBL" id="JACBYR010000001">
    <property type="protein sequence ID" value="NYE84286.1"/>
    <property type="molecule type" value="Genomic_DNA"/>
</dbReference>
<evidence type="ECO:0000256" key="3">
    <source>
        <dbReference type="ARBA" id="ARBA00022741"/>
    </source>
</evidence>
<feature type="domain" description="DUF2090" evidence="7">
    <location>
        <begin position="332"/>
        <end position="644"/>
    </location>
</feature>
<evidence type="ECO:0000259" key="6">
    <source>
        <dbReference type="Pfam" id="PF00294"/>
    </source>
</evidence>
<evidence type="ECO:0000313" key="9">
    <source>
        <dbReference type="Proteomes" id="UP000542125"/>
    </source>
</evidence>
<dbReference type="AlphaFoldDB" id="A0A7Y9LPN6"/>
<evidence type="ECO:0000256" key="4">
    <source>
        <dbReference type="ARBA" id="ARBA00022777"/>
    </source>
</evidence>
<dbReference type="InterPro" id="IPR018659">
    <property type="entry name" value="DUF2090"/>
</dbReference>
<dbReference type="Gene3D" id="2.20.150.10">
    <property type="entry name" value="putative 5-dehydro-2- deoxygluconokinase"/>
    <property type="match status" value="1"/>
</dbReference>
<dbReference type="Gene3D" id="3.40.1190.20">
    <property type="match status" value="1"/>
</dbReference>
<dbReference type="GO" id="GO:0005524">
    <property type="term" value="F:ATP binding"/>
    <property type="evidence" value="ECO:0007669"/>
    <property type="project" value="UniProtKB-KW"/>
</dbReference>
<dbReference type="RefSeq" id="WP_179587989.1">
    <property type="nucleotide sequence ID" value="NZ_JACBYR010000001.1"/>
</dbReference>
<feature type="domain" description="Carbohydrate kinase PfkB" evidence="6">
    <location>
        <begin position="13"/>
        <end position="329"/>
    </location>
</feature>
<dbReference type="InterPro" id="IPR013785">
    <property type="entry name" value="Aldolase_TIM"/>
</dbReference>
<sequence length="656" mass="72015">MRKLSFPERRPIDIACLGRLAVDLYADQIGCSLEDATSFSKYLGGSSANIAFGTARLGLASAMVSRVGDEQNGRFLLNTLQREGCDVSQVQIDPQRLTGMVLLGIKDQDTFPLLFARENCADMALDADAINEDFIARCRSLLITGTHLSTPTVLAASRRALELAGRHGVIRVLDIDYRPVLWGLTGRGDGETRYVGSQAVTRHLQEQLGQFELIIGTEEEWMIAGGVEGDLISCLRRARECTQAVFVVKRGALGCSIIDGAVPTRIDDALTVMGERVEVLNVLGAGDAFASGLLAGLLRGKDWRESAGIANACGAIVVSRHGCAPAMPTPAELAHWFSGNRHPRPDHDPQLAHLHRASIRRKDWPELYVLAYDHRSQFEDMAHKAGAEPAQLVRLKHLLNEVVAGIEHHEPGLRGRLGVLVDGRPDLGEPALHLATGRGWWVGRPIEQPGSRPLRFDGTRSLGSQLKHWPREQVVKCLVFYHPSDAAALRHEQDEWLLQVAEATRASGHELLLEVIPPRDTLAPGDTGEAVVEAIRHFYDLGLKPEWWKVGALSAHQWDALDALVRERDPYCRGAVILGLSQPLDELVASFAQARVPLVKGFMVGRSVWSEPSQAWLRGEIDDTRFKAGVKANFMRLVDGWRASRAAAPVTEEVLP</sequence>
<dbReference type="Pfam" id="PF00294">
    <property type="entry name" value="PfkB"/>
    <property type="match status" value="1"/>
</dbReference>
<dbReference type="Proteomes" id="UP000542125">
    <property type="component" value="Unassembled WGS sequence"/>
</dbReference>
<dbReference type="InterPro" id="IPR029056">
    <property type="entry name" value="Ribokinase-like"/>
</dbReference>
<protein>
    <submittedName>
        <fullName evidence="8">5-dehydro-2-deoxygluconokinase</fullName>
        <ecNumber evidence="8">2.7.1.92</ecNumber>
    </submittedName>
</protein>
<dbReference type="PANTHER" id="PTHR43085:SF49">
    <property type="entry name" value="5-DEHYDRO-2-DEOXYGLUCONOKINASE"/>
    <property type="match status" value="1"/>
</dbReference>
<proteinExistence type="inferred from homology"/>
<dbReference type="CDD" id="cd01166">
    <property type="entry name" value="KdgK"/>
    <property type="match status" value="1"/>
</dbReference>
<reference evidence="8 9" key="1">
    <citation type="submission" date="2020-07" db="EMBL/GenBank/DDBJ databases">
        <title>Genomic Encyclopedia of Type Strains, Phase IV (KMG-V): Genome sequencing to study the core and pangenomes of soil and plant-associated prokaryotes.</title>
        <authorList>
            <person name="Whitman W."/>
        </authorList>
    </citation>
    <scope>NUCLEOTIDE SEQUENCE [LARGE SCALE GENOMIC DNA]</scope>
    <source>
        <strain evidence="8 9">SAS40</strain>
    </source>
</reference>
<keyword evidence="5" id="KW-0067">ATP-binding</keyword>
<evidence type="ECO:0000259" key="7">
    <source>
        <dbReference type="Pfam" id="PF09863"/>
    </source>
</evidence>
<keyword evidence="2 8" id="KW-0808">Transferase</keyword>
<comment type="similarity">
    <text evidence="1">Belongs to the carbohydrate kinase PfkB family.</text>
</comment>
<keyword evidence="3" id="KW-0547">Nucleotide-binding</keyword>
<dbReference type="Gene3D" id="3.20.20.70">
    <property type="entry name" value="Aldolase class I"/>
    <property type="match status" value="1"/>
</dbReference>
<dbReference type="PANTHER" id="PTHR43085">
    <property type="entry name" value="HEXOKINASE FAMILY MEMBER"/>
    <property type="match status" value="1"/>
</dbReference>
<evidence type="ECO:0000256" key="1">
    <source>
        <dbReference type="ARBA" id="ARBA00010688"/>
    </source>
</evidence>
<name>A0A7Y9LPN6_9BURK</name>
<organism evidence="8 9">
    <name type="scientific">Pigmentiphaga litoralis</name>
    <dbReference type="NCBI Taxonomy" id="516702"/>
    <lineage>
        <taxon>Bacteria</taxon>
        <taxon>Pseudomonadati</taxon>
        <taxon>Pseudomonadota</taxon>
        <taxon>Betaproteobacteria</taxon>
        <taxon>Burkholderiales</taxon>
        <taxon>Alcaligenaceae</taxon>
        <taxon>Pigmentiphaga</taxon>
    </lineage>
</organism>
<dbReference type="GO" id="GO:0047590">
    <property type="term" value="F:5-dehydro-2-deoxygluconokinase activity"/>
    <property type="evidence" value="ECO:0007669"/>
    <property type="project" value="UniProtKB-EC"/>
</dbReference>
<dbReference type="InterPro" id="IPR002173">
    <property type="entry name" value="Carboh/pur_kinase_PfkB_CS"/>
</dbReference>
<comment type="caution">
    <text evidence="8">The sequence shown here is derived from an EMBL/GenBank/DDBJ whole genome shotgun (WGS) entry which is preliminary data.</text>
</comment>
<dbReference type="InterPro" id="IPR050306">
    <property type="entry name" value="PfkB_Carbo_kinase"/>
</dbReference>
<keyword evidence="9" id="KW-1185">Reference proteome</keyword>
<accession>A0A7Y9LPN6</accession>
<dbReference type="Pfam" id="PF09863">
    <property type="entry name" value="DUF2090"/>
    <property type="match status" value="1"/>
</dbReference>
<evidence type="ECO:0000256" key="2">
    <source>
        <dbReference type="ARBA" id="ARBA00022679"/>
    </source>
</evidence>